<name>A0ACC1I7J9_9FUNG</name>
<sequence>APEIKSSAQAVAGNSALGRGRNPEYIYERGVPVVSSTTSICQVCNSLANPGTRHCKLCNKCVGGYDHHCRWMNTCIGDANYGLFMAFVAAALLYITVMLACIIRCFCNAGQDQRGFQEVLWRAVGAPWAMSPTSSVAQAASVVFLTLLALYMILVLVAFMGLTFLLGFHIRLRWYCMRTVDYLAHPHSLRTGTSWLQSARRYRTISSSSRVPDGSGHAYRNRRMYSPSTHSAQSTFAAASVMRRIACLPAEGASLIVGSGESVVSPGLP</sequence>
<organism evidence="1 2">
    <name type="scientific">Kickxella alabastrina</name>
    <dbReference type="NCBI Taxonomy" id="61397"/>
    <lineage>
        <taxon>Eukaryota</taxon>
        <taxon>Fungi</taxon>
        <taxon>Fungi incertae sedis</taxon>
        <taxon>Zoopagomycota</taxon>
        <taxon>Kickxellomycotina</taxon>
        <taxon>Kickxellomycetes</taxon>
        <taxon>Kickxellales</taxon>
        <taxon>Kickxellaceae</taxon>
        <taxon>Kickxella</taxon>
    </lineage>
</organism>
<accession>A0ACC1I7J9</accession>
<evidence type="ECO:0000313" key="2">
    <source>
        <dbReference type="Proteomes" id="UP001150581"/>
    </source>
</evidence>
<comment type="caution">
    <text evidence="1">The sequence shown here is derived from an EMBL/GenBank/DDBJ whole genome shotgun (WGS) entry which is preliminary data.</text>
</comment>
<gene>
    <name evidence="1" type="ORF">LPJ66_009276</name>
</gene>
<reference evidence="1" key="1">
    <citation type="submission" date="2022-07" db="EMBL/GenBank/DDBJ databases">
        <title>Phylogenomic reconstructions and comparative analyses of Kickxellomycotina fungi.</title>
        <authorList>
            <person name="Reynolds N.K."/>
            <person name="Stajich J.E."/>
            <person name="Barry K."/>
            <person name="Grigoriev I.V."/>
            <person name="Crous P."/>
            <person name="Smith M.E."/>
        </authorList>
    </citation>
    <scope>NUCLEOTIDE SEQUENCE</scope>
    <source>
        <strain evidence="1">Benny 63K</strain>
    </source>
</reference>
<keyword evidence="2" id="KW-1185">Reference proteome</keyword>
<proteinExistence type="predicted"/>
<feature type="non-terminal residue" evidence="1">
    <location>
        <position position="1"/>
    </location>
</feature>
<dbReference type="EMBL" id="JANBPG010002075">
    <property type="protein sequence ID" value="KAJ1887132.1"/>
    <property type="molecule type" value="Genomic_DNA"/>
</dbReference>
<evidence type="ECO:0000313" key="1">
    <source>
        <dbReference type="EMBL" id="KAJ1887132.1"/>
    </source>
</evidence>
<dbReference type="Proteomes" id="UP001150581">
    <property type="component" value="Unassembled WGS sequence"/>
</dbReference>
<protein>
    <submittedName>
        <fullName evidence="1">Uncharacterized protein</fullName>
    </submittedName>
</protein>